<accession>A0ABZ2TW38</accession>
<name>A0ABZ2TW38_9ACTN</name>
<sequence length="171" mass="17954">MITRRLGALLVLGLAAPTIASCSFSIGGSSVDLDKVKTAITDEFNEKLQPLGHSVDDVVCDDPGKNADDGDTFKCIATASGATFNVVATVAKPDVKFESTEVAYDMAHVARLLTTEVNKQVTGVTVNCGEGLKAYAPGTTFNCDATDTRGQSGTVVYSVTKNGKNDTWKLN</sequence>
<proteinExistence type="predicted"/>
<evidence type="ECO:0000259" key="2">
    <source>
        <dbReference type="Pfam" id="PF14230"/>
    </source>
</evidence>
<feature type="chain" id="PRO_5046449668" evidence="1">
    <location>
        <begin position="21"/>
        <end position="171"/>
    </location>
</feature>
<dbReference type="Proteomes" id="UP001479933">
    <property type="component" value="Chromosome"/>
</dbReference>
<feature type="signal peptide" evidence="1">
    <location>
        <begin position="1"/>
        <end position="20"/>
    </location>
</feature>
<dbReference type="EMBL" id="CP136137">
    <property type="protein sequence ID" value="WYY05715.1"/>
    <property type="molecule type" value="Genomic_DNA"/>
</dbReference>
<evidence type="ECO:0000256" key="1">
    <source>
        <dbReference type="SAM" id="SignalP"/>
    </source>
</evidence>
<keyword evidence="1" id="KW-0732">Signal</keyword>
<dbReference type="InterPro" id="IPR025637">
    <property type="entry name" value="DUF4333"/>
</dbReference>
<organism evidence="3 4">
    <name type="scientific">Gordonia hydrophobica</name>
    <dbReference type="NCBI Taxonomy" id="40516"/>
    <lineage>
        <taxon>Bacteria</taxon>
        <taxon>Bacillati</taxon>
        <taxon>Actinomycetota</taxon>
        <taxon>Actinomycetes</taxon>
        <taxon>Mycobacteriales</taxon>
        <taxon>Gordoniaceae</taxon>
        <taxon>Gordonia</taxon>
    </lineage>
</organism>
<evidence type="ECO:0000313" key="4">
    <source>
        <dbReference type="Proteomes" id="UP001479933"/>
    </source>
</evidence>
<protein>
    <submittedName>
        <fullName evidence="3">DUF4333 domain-containing protein</fullName>
    </submittedName>
</protein>
<keyword evidence="4" id="KW-1185">Reference proteome</keyword>
<gene>
    <name evidence="3" type="ORF">RVF87_11525</name>
</gene>
<dbReference type="Pfam" id="PF14230">
    <property type="entry name" value="DUF4333"/>
    <property type="match status" value="1"/>
</dbReference>
<dbReference type="PROSITE" id="PS51257">
    <property type="entry name" value="PROKAR_LIPOPROTEIN"/>
    <property type="match status" value="1"/>
</dbReference>
<feature type="domain" description="DUF4333" evidence="2">
    <location>
        <begin position="19"/>
        <end position="94"/>
    </location>
</feature>
<reference evidence="3 4" key="1">
    <citation type="journal article" date="2023" name="Virus Evol.">
        <title>Computational host range prediction-The good, the bad, and the ugly.</title>
        <authorList>
            <person name="Howell A.A."/>
            <person name="Versoza C.J."/>
            <person name="Pfeifer S.P."/>
        </authorList>
    </citation>
    <scope>NUCLEOTIDE SEQUENCE [LARGE SCALE GENOMIC DNA]</scope>
    <source>
        <strain evidence="3 4">1610/1b</strain>
    </source>
</reference>
<evidence type="ECO:0000313" key="3">
    <source>
        <dbReference type="EMBL" id="WYY05715.1"/>
    </source>
</evidence>
<dbReference type="RefSeq" id="WP_157086026.1">
    <property type="nucleotide sequence ID" value="NZ_CP136137.1"/>
</dbReference>